<dbReference type="AlphaFoldDB" id="A0A9N7YZ33"/>
<accession>A0A9N7YZ33</accession>
<gene>
    <name evidence="1" type="ORF">PLEPLA_LOCUS31221</name>
</gene>
<proteinExistence type="predicted"/>
<comment type="caution">
    <text evidence="1">The sequence shown here is derived from an EMBL/GenBank/DDBJ whole genome shotgun (WGS) entry which is preliminary data.</text>
</comment>
<organism evidence="1 2">
    <name type="scientific">Pleuronectes platessa</name>
    <name type="common">European plaice</name>
    <dbReference type="NCBI Taxonomy" id="8262"/>
    <lineage>
        <taxon>Eukaryota</taxon>
        <taxon>Metazoa</taxon>
        <taxon>Chordata</taxon>
        <taxon>Craniata</taxon>
        <taxon>Vertebrata</taxon>
        <taxon>Euteleostomi</taxon>
        <taxon>Actinopterygii</taxon>
        <taxon>Neopterygii</taxon>
        <taxon>Teleostei</taxon>
        <taxon>Neoteleostei</taxon>
        <taxon>Acanthomorphata</taxon>
        <taxon>Carangaria</taxon>
        <taxon>Pleuronectiformes</taxon>
        <taxon>Pleuronectoidei</taxon>
        <taxon>Pleuronectidae</taxon>
        <taxon>Pleuronectes</taxon>
    </lineage>
</organism>
<dbReference type="EMBL" id="CADEAL010003113">
    <property type="protein sequence ID" value="CAB1443505.1"/>
    <property type="molecule type" value="Genomic_DNA"/>
</dbReference>
<evidence type="ECO:0000313" key="1">
    <source>
        <dbReference type="EMBL" id="CAB1443505.1"/>
    </source>
</evidence>
<dbReference type="Proteomes" id="UP001153269">
    <property type="component" value="Unassembled WGS sequence"/>
</dbReference>
<protein>
    <submittedName>
        <fullName evidence="1">Uncharacterized protein</fullName>
    </submittedName>
</protein>
<sequence>MEEAGLMTYTAASHQVVVKGIPGLAAGRISTGGFPIGLHRSAARLARGLSVTTSLQWAAGEGPSSWICAQDTSSIPGERAYSSPCCLLPVSQTTTTISTTLLLLLQGHLLSCLLPQRHSRGCGVRLVEDGEVVCTPVRSSSSSLSPLSRWHRDTKCEEADYYTTMYSTTASAAETGERRTCSLGNDKREESAH</sequence>
<keyword evidence="2" id="KW-1185">Reference proteome</keyword>
<reference evidence="1" key="1">
    <citation type="submission" date="2020-03" db="EMBL/GenBank/DDBJ databases">
        <authorList>
            <person name="Weist P."/>
        </authorList>
    </citation>
    <scope>NUCLEOTIDE SEQUENCE</scope>
</reference>
<name>A0A9N7YZ33_PLEPL</name>
<evidence type="ECO:0000313" key="2">
    <source>
        <dbReference type="Proteomes" id="UP001153269"/>
    </source>
</evidence>